<accession>A0A6I6GAF7</accession>
<keyword evidence="2" id="KW-1185">Reference proteome</keyword>
<evidence type="ECO:0000313" key="2">
    <source>
        <dbReference type="Proteomes" id="UP000426027"/>
    </source>
</evidence>
<dbReference type="KEGG" id="fls:GLV81_02175"/>
<dbReference type="RefSeq" id="WP_157476449.1">
    <property type="nucleotide sequence ID" value="NZ_CP046566.1"/>
</dbReference>
<dbReference type="Proteomes" id="UP000426027">
    <property type="component" value="Chromosome"/>
</dbReference>
<name>A0A6I6GAF7_9BACT</name>
<sequence>MLLVYSPTMVRASANHLFTKYVHPKKPCPIQAAYSLQPLHIYATIPAFVGRLTNKELEHLRHGSCLHKPSVPYPIPAEDPLQPLHIYATILQHRIPPADIQLTRHAVGLWRGHPDSYRDGLATLLACLAGASVLRSKLFVMDQTSPNASGVDGTAVCFSGYYLYTPPLLVA</sequence>
<dbReference type="AlphaFoldDB" id="A0A6I6GAF7"/>
<protein>
    <submittedName>
        <fullName evidence="1">Uncharacterized protein</fullName>
    </submittedName>
</protein>
<reference evidence="1 2" key="1">
    <citation type="submission" date="2019-11" db="EMBL/GenBank/DDBJ databases">
        <authorList>
            <person name="Im W.T."/>
        </authorList>
    </citation>
    <scope>NUCLEOTIDE SEQUENCE [LARGE SCALE GENOMIC DNA]</scope>
    <source>
        <strain evidence="1 2">SB-02</strain>
    </source>
</reference>
<dbReference type="EMBL" id="CP046566">
    <property type="protein sequence ID" value="QGW27070.1"/>
    <property type="molecule type" value="Genomic_DNA"/>
</dbReference>
<evidence type="ECO:0000313" key="1">
    <source>
        <dbReference type="EMBL" id="QGW27070.1"/>
    </source>
</evidence>
<organism evidence="1 2">
    <name type="scientific">Phnomibacter ginsenosidimutans</name>
    <dbReference type="NCBI Taxonomy" id="2676868"/>
    <lineage>
        <taxon>Bacteria</taxon>
        <taxon>Pseudomonadati</taxon>
        <taxon>Bacteroidota</taxon>
        <taxon>Chitinophagia</taxon>
        <taxon>Chitinophagales</taxon>
        <taxon>Chitinophagaceae</taxon>
        <taxon>Phnomibacter</taxon>
    </lineage>
</organism>
<proteinExistence type="predicted"/>
<gene>
    <name evidence="1" type="ORF">GLV81_02175</name>
</gene>